<feature type="compositionally biased region" description="Basic and acidic residues" evidence="6">
    <location>
        <begin position="347"/>
        <end position="356"/>
    </location>
</feature>
<feature type="domain" description="Stealth protein CR3 conserved region 3" evidence="8">
    <location>
        <begin position="213"/>
        <end position="260"/>
    </location>
</feature>
<dbReference type="PANTHER" id="PTHR24045">
    <property type="match status" value="1"/>
</dbReference>
<dbReference type="GO" id="GO:0000271">
    <property type="term" value="P:polysaccharide biosynthetic process"/>
    <property type="evidence" value="ECO:0007669"/>
    <property type="project" value="UniProtKB-KW"/>
</dbReference>
<dbReference type="InterPro" id="IPR047141">
    <property type="entry name" value="Stealth"/>
</dbReference>
<evidence type="ECO:0000313" key="10">
    <source>
        <dbReference type="EMBL" id="VBB44456.1"/>
    </source>
</evidence>
<dbReference type="Pfam" id="PF17102">
    <property type="entry name" value="Stealth_CR3"/>
    <property type="match status" value="1"/>
</dbReference>
<evidence type="ECO:0000256" key="4">
    <source>
        <dbReference type="ARBA" id="ARBA00023169"/>
    </source>
</evidence>
<evidence type="ECO:0000256" key="5">
    <source>
        <dbReference type="ARBA" id="ARBA00032902"/>
    </source>
</evidence>
<feature type="domain" description="Stealth protein CR4 conserved region 4" evidence="9">
    <location>
        <begin position="296"/>
        <end position="347"/>
    </location>
</feature>
<dbReference type="Pfam" id="PF11380">
    <property type="entry name" value="Stealth_CR2"/>
    <property type="match status" value="1"/>
</dbReference>
<dbReference type="AlphaFoldDB" id="A0A653A8P4"/>
<dbReference type="InterPro" id="IPR021520">
    <property type="entry name" value="Stealth_CR2"/>
</dbReference>
<proteinExistence type="inferred from homology"/>
<protein>
    <recommendedName>
        <fullName evidence="2">Capsular polysaccharide phosphotransferase SacB</fullName>
    </recommendedName>
    <alternativeName>
        <fullName evidence="5">Stealth protein SacB</fullName>
    </alternativeName>
</protein>
<evidence type="ECO:0000256" key="2">
    <source>
        <dbReference type="ARBA" id="ARBA00022423"/>
    </source>
</evidence>
<name>A0A653A8P4_UNCDX</name>
<evidence type="ECO:0000256" key="6">
    <source>
        <dbReference type="SAM" id="MobiDB-lite"/>
    </source>
</evidence>
<feature type="region of interest" description="Disordered" evidence="6">
    <location>
        <begin position="342"/>
        <end position="365"/>
    </location>
</feature>
<evidence type="ECO:0000259" key="9">
    <source>
        <dbReference type="Pfam" id="PF17103"/>
    </source>
</evidence>
<evidence type="ECO:0000259" key="8">
    <source>
        <dbReference type="Pfam" id="PF17102"/>
    </source>
</evidence>
<keyword evidence="4" id="KW-0270">Exopolysaccharide synthesis</keyword>
<comment type="similarity">
    <text evidence="1">Belongs to the stealth family.</text>
</comment>
<sequence length="365" mass="42812">MATKPQKVDAVYLWVDGEDATFHRLRNAAVRSGANEKSFARRHFRDSGELRHSLRSLESHASWVDKVHIVHQDGLPSWLDLSNPRIRTIRHEEIFPDPSVLPTFNSCAIELNLHRIPGLSRRFLYFNDDLFLGRDLPFPDYAAPERRQRFFLEPNPISLWTWTKPVHDKAYAFTLRRIRRFLGRKRYNECLQALASTRRGWRALLPLRCLLPAHVPQLYNREVLSELETLFSDEYQKTRAHRFRAPEDIVFRILYSFYLVDKEALEPRLLDWDSPAYAFVRLESDPAKMKRAFDRITAIDPAFICVNDDLNDFPEEHPSLCLWREFMEKRYPVPSGFEKKTARRSRAVRESGKGKTEVVASSLAD</sequence>
<evidence type="ECO:0000256" key="1">
    <source>
        <dbReference type="ARBA" id="ARBA00007583"/>
    </source>
</evidence>
<evidence type="ECO:0000259" key="7">
    <source>
        <dbReference type="Pfam" id="PF11380"/>
    </source>
</evidence>
<reference evidence="10" key="1">
    <citation type="submission" date="2018-07" db="EMBL/GenBank/DDBJ databases">
        <authorList>
            <consortium name="Genoscope - CEA"/>
            <person name="William W."/>
        </authorList>
    </citation>
    <scope>NUCLEOTIDE SEQUENCE</scope>
    <source>
        <strain evidence="10">IK1</strain>
    </source>
</reference>
<dbReference type="Pfam" id="PF17103">
    <property type="entry name" value="Stealth_CR4"/>
    <property type="match status" value="1"/>
</dbReference>
<feature type="domain" description="Stealth protein CR2 conserved region 2" evidence="7">
    <location>
        <begin position="44"/>
        <end position="147"/>
    </location>
</feature>
<dbReference type="InterPro" id="IPR031356">
    <property type="entry name" value="Stealth_CR4"/>
</dbReference>
<keyword evidence="3" id="KW-0808">Transferase</keyword>
<dbReference type="GO" id="GO:0016772">
    <property type="term" value="F:transferase activity, transferring phosphorus-containing groups"/>
    <property type="evidence" value="ECO:0007669"/>
    <property type="project" value="InterPro"/>
</dbReference>
<dbReference type="EMBL" id="UPXX01000027">
    <property type="protein sequence ID" value="VBB44456.1"/>
    <property type="molecule type" value="Genomic_DNA"/>
</dbReference>
<dbReference type="InterPro" id="IPR031357">
    <property type="entry name" value="Stealth_CR3"/>
</dbReference>
<dbReference type="PANTHER" id="PTHR24045:SF0">
    <property type="entry name" value="N-ACETYLGLUCOSAMINE-1-PHOSPHOTRANSFERASE SUBUNITS ALPHA_BETA"/>
    <property type="match status" value="1"/>
</dbReference>
<accession>A0A653A8P4</accession>
<gene>
    <name evidence="10" type="ORF">TRIP_B330562</name>
</gene>
<organism evidence="10">
    <name type="scientific">Uncultured Desulfatiglans sp</name>
    <dbReference type="NCBI Taxonomy" id="1748965"/>
    <lineage>
        <taxon>Bacteria</taxon>
        <taxon>Pseudomonadati</taxon>
        <taxon>Thermodesulfobacteriota</taxon>
        <taxon>Desulfobacteria</taxon>
        <taxon>Desulfatiglandales</taxon>
        <taxon>Desulfatiglandaceae</taxon>
        <taxon>Desulfatiglans</taxon>
        <taxon>environmental samples</taxon>
    </lineage>
</organism>
<evidence type="ECO:0000256" key="3">
    <source>
        <dbReference type="ARBA" id="ARBA00022679"/>
    </source>
</evidence>